<evidence type="ECO:0000313" key="2">
    <source>
        <dbReference type="Proteomes" id="UP000541610"/>
    </source>
</evidence>
<name>A0A7J6N7H4_PEROL</name>
<accession>A0A7J6N7H4</accession>
<reference evidence="1 2" key="1">
    <citation type="submission" date="2020-04" db="EMBL/GenBank/DDBJ databases">
        <title>Perkinsus olseni comparative genomics.</title>
        <authorList>
            <person name="Bogema D.R."/>
        </authorList>
    </citation>
    <scope>NUCLEOTIDE SEQUENCE [LARGE SCALE GENOMIC DNA]</scope>
    <source>
        <strain evidence="1">00978-12</strain>
    </source>
</reference>
<dbReference type="AlphaFoldDB" id="A0A7J6N7H4"/>
<dbReference type="EMBL" id="JABANP010000692">
    <property type="protein sequence ID" value="KAF4679765.1"/>
    <property type="molecule type" value="Genomic_DNA"/>
</dbReference>
<comment type="caution">
    <text evidence="1">The sequence shown here is derived from an EMBL/GenBank/DDBJ whole genome shotgun (WGS) entry which is preliminary data.</text>
</comment>
<organism evidence="1 2">
    <name type="scientific">Perkinsus olseni</name>
    <name type="common">Perkinsus atlanticus</name>
    <dbReference type="NCBI Taxonomy" id="32597"/>
    <lineage>
        <taxon>Eukaryota</taxon>
        <taxon>Sar</taxon>
        <taxon>Alveolata</taxon>
        <taxon>Perkinsozoa</taxon>
        <taxon>Perkinsea</taxon>
        <taxon>Perkinsida</taxon>
        <taxon>Perkinsidae</taxon>
        <taxon>Perkinsus</taxon>
    </lineage>
</organism>
<sequence>MPPRRSAGVIRSSARPCFSPTKELQLLDHAGVSNELSLDGLKDGTYLGDLTILSITTGVGGRQRAMFTSNTKGWNFGTTLEDGLVALTEATFIPGCFKLERVAITICPMNDDQQLIVIGYGEKQTLHRVA</sequence>
<proteinExistence type="predicted"/>
<protein>
    <submittedName>
        <fullName evidence="1">Uncharacterized protein</fullName>
    </submittedName>
</protein>
<gene>
    <name evidence="1" type="ORF">FOZ60_014551</name>
</gene>
<evidence type="ECO:0000313" key="1">
    <source>
        <dbReference type="EMBL" id="KAF4679765.1"/>
    </source>
</evidence>
<dbReference type="Proteomes" id="UP000541610">
    <property type="component" value="Unassembled WGS sequence"/>
</dbReference>